<gene>
    <name evidence="2" type="ORF">GTGU_04121</name>
</gene>
<dbReference type="InterPro" id="IPR010270">
    <property type="entry name" value="Phage_P2_GpM"/>
</dbReference>
<feature type="compositionally biased region" description="Basic residues" evidence="1">
    <location>
        <begin position="251"/>
        <end position="268"/>
    </location>
</feature>
<name>A0A084ZPS0_9ENTR</name>
<keyword evidence="3" id="KW-1185">Reference proteome</keyword>
<dbReference type="AlphaFoldDB" id="A0A084ZPS0"/>
<dbReference type="GO" id="GO:0004519">
    <property type="term" value="F:endonuclease activity"/>
    <property type="evidence" value="ECO:0007669"/>
    <property type="project" value="UniProtKB-KW"/>
</dbReference>
<comment type="caution">
    <text evidence="2">The sequence shown here is derived from an EMBL/GenBank/DDBJ whole genome shotgun (WGS) entry which is preliminary data.</text>
</comment>
<organism evidence="2 3">
    <name type="scientific">Trabulsiella guamensis ATCC 49490</name>
    <dbReference type="NCBI Taxonomy" id="1005994"/>
    <lineage>
        <taxon>Bacteria</taxon>
        <taxon>Pseudomonadati</taxon>
        <taxon>Pseudomonadota</taxon>
        <taxon>Gammaproteobacteria</taxon>
        <taxon>Enterobacterales</taxon>
        <taxon>Enterobacteriaceae</taxon>
        <taxon>Trabulsiella</taxon>
    </lineage>
</organism>
<dbReference type="eggNOG" id="ENOG5030DH1">
    <property type="taxonomic scope" value="Bacteria"/>
</dbReference>
<feature type="region of interest" description="Disordered" evidence="1">
    <location>
        <begin position="227"/>
        <end position="280"/>
    </location>
</feature>
<reference evidence="3" key="1">
    <citation type="submission" date="2014-05" db="EMBL/GenBank/DDBJ databases">
        <title>ATOL: Assembling a taxonomically balanced genome-scale reconstruction of the evolutionary history of the Enterobacteriaceae.</title>
        <authorList>
            <person name="Plunkett G. III"/>
            <person name="Neeno-Eckwall E.C."/>
            <person name="Glasner J.D."/>
            <person name="Perna N.T."/>
        </authorList>
    </citation>
    <scope>NUCLEOTIDE SEQUENCE [LARGE SCALE GENOMIC DNA]</scope>
    <source>
        <strain evidence="3">ATCC 49490</strain>
    </source>
</reference>
<proteinExistence type="predicted"/>
<dbReference type="Pfam" id="PF05944">
    <property type="entry name" value="Phage_term_smal"/>
    <property type="match status" value="1"/>
</dbReference>
<keyword evidence="2" id="KW-0255">Endonuclease</keyword>
<evidence type="ECO:0000313" key="3">
    <source>
        <dbReference type="Proteomes" id="UP000028630"/>
    </source>
</evidence>
<dbReference type="RefSeq" id="WP_038161639.1">
    <property type="nucleotide sequence ID" value="NZ_JMTB01000115.1"/>
</dbReference>
<feature type="compositionally biased region" description="Low complexity" evidence="1">
    <location>
        <begin position="228"/>
        <end position="250"/>
    </location>
</feature>
<evidence type="ECO:0000313" key="2">
    <source>
        <dbReference type="EMBL" id="KFB99464.1"/>
    </source>
</evidence>
<keyword evidence="2" id="KW-0378">Hydrolase</keyword>
<evidence type="ECO:0000256" key="1">
    <source>
        <dbReference type="SAM" id="MobiDB-lite"/>
    </source>
</evidence>
<accession>A0A084ZPS0</accession>
<sequence length="280" mass="30208">MLTPAQHHFQKVMAKRRGQHAEETLVQRTAHEQIMHTLRLAQSRLKGIQSNAAKAEIKKELMPEFTGWIDGTIDGDSGRQDEVITTMMVWAIDCGDTAQALRLGEYVVRHNLNMPDNFGRSAATVLTEELCAPVLTLAVTDPDADLSEFIAPLDELKTIVAGSDMPDQVRAKLCKAAAFVRRASTDPEVWGDALKLFREAMHLDKNAGVKREIATLLRMLKKVPGVPADAATDNGTAATATKAVTGAAGKRTTKGKAAKAKGSRRTATKKPGSAAGQEQS</sequence>
<protein>
    <submittedName>
        <fullName evidence="2">Phage terminase, endonuclease subunit</fullName>
    </submittedName>
</protein>
<keyword evidence="2" id="KW-0540">Nuclease</keyword>
<dbReference type="EMBL" id="JMTB01000115">
    <property type="protein sequence ID" value="KFB99464.1"/>
    <property type="molecule type" value="Genomic_DNA"/>
</dbReference>
<dbReference type="Proteomes" id="UP000028630">
    <property type="component" value="Unassembled WGS sequence"/>
</dbReference>
<dbReference type="OrthoDB" id="8562788at2"/>
<dbReference type="GO" id="GO:0003677">
    <property type="term" value="F:DNA binding"/>
    <property type="evidence" value="ECO:0007669"/>
    <property type="project" value="InterPro"/>
</dbReference>